<feature type="region of interest" description="Disordered" evidence="1">
    <location>
        <begin position="419"/>
        <end position="438"/>
    </location>
</feature>
<feature type="transmembrane region" description="Helical" evidence="2">
    <location>
        <begin position="213"/>
        <end position="240"/>
    </location>
</feature>
<evidence type="ECO:0000256" key="1">
    <source>
        <dbReference type="SAM" id="MobiDB-lite"/>
    </source>
</evidence>
<keyword evidence="2" id="KW-1133">Transmembrane helix</keyword>
<keyword evidence="2" id="KW-0472">Membrane</keyword>
<proteinExistence type="predicted"/>
<dbReference type="AlphaFoldDB" id="A0A7S4DSP3"/>
<dbReference type="EMBL" id="HBIV01028084">
    <property type="protein sequence ID" value="CAE0668475.1"/>
    <property type="molecule type" value="Transcribed_RNA"/>
</dbReference>
<keyword evidence="2" id="KW-0812">Transmembrane</keyword>
<feature type="compositionally biased region" description="Low complexity" evidence="1">
    <location>
        <begin position="423"/>
        <end position="438"/>
    </location>
</feature>
<reference evidence="3" key="1">
    <citation type="submission" date="2021-01" db="EMBL/GenBank/DDBJ databases">
        <authorList>
            <person name="Corre E."/>
            <person name="Pelletier E."/>
            <person name="Niang G."/>
            <person name="Scheremetjew M."/>
            <person name="Finn R."/>
            <person name="Kale V."/>
            <person name="Holt S."/>
            <person name="Cochrane G."/>
            <person name="Meng A."/>
            <person name="Brown T."/>
            <person name="Cohen L."/>
        </authorList>
    </citation>
    <scope>NUCLEOTIDE SEQUENCE</scope>
    <source>
        <strain evidence="3">CCCM811</strain>
    </source>
</reference>
<feature type="compositionally biased region" description="Low complexity" evidence="1">
    <location>
        <begin position="155"/>
        <end position="170"/>
    </location>
</feature>
<evidence type="ECO:0000313" key="3">
    <source>
        <dbReference type="EMBL" id="CAE0668475.1"/>
    </source>
</evidence>
<name>A0A7S4DSP3_9EUKA</name>
<feature type="region of interest" description="Disordered" evidence="1">
    <location>
        <begin position="155"/>
        <end position="198"/>
    </location>
</feature>
<organism evidence="3">
    <name type="scientific">Lotharella globosa</name>
    <dbReference type="NCBI Taxonomy" id="91324"/>
    <lineage>
        <taxon>Eukaryota</taxon>
        <taxon>Sar</taxon>
        <taxon>Rhizaria</taxon>
        <taxon>Cercozoa</taxon>
        <taxon>Chlorarachniophyceae</taxon>
        <taxon>Lotharella</taxon>
    </lineage>
</organism>
<sequence length="438" mass="50067">MANEACQLPPLADGSDRTCLIEFRAPMVADGLDNPFIVTWTDPTGIVRAMQPRFGDTLLTLNTTTVQEGSKLTLMLLLDTFRVYFIVLTALLGCMVALFVWACFRLRHERGKKAKYVLDTRQYRTIDGHYVSKHLLKSTTRRTNNRNATMATTTTTTPATTTNNHINAINAKKKNAGDDDDDDDEVRRRTGSQRSKTKELAIHQDNRIHWFHWVYIALVFGVQAAMTLMFTITFYALLFYTVNTQHFDVLKQYPSWARNRDAQLSTVLSAVEAHYKTEIELIETQYASLSTVCQSQVSVMQSAYDVEQQRIRQFHDDQFRNPPAGASDIDVISTTYACNTQQGSGAVYERDNIAHSYEIIRQDGSSRIVTWRLLPSDTRENILSNVTFWCTKVHWCKGYSYDETNKHYYLFKHLPSPHLPPTDNNDNNNNNNKNSSSN</sequence>
<gene>
    <name evidence="3" type="ORF">LGLO00237_LOCUS20099</name>
</gene>
<accession>A0A7S4DSP3</accession>
<evidence type="ECO:0000256" key="2">
    <source>
        <dbReference type="SAM" id="Phobius"/>
    </source>
</evidence>
<protein>
    <submittedName>
        <fullName evidence="3">Uncharacterized protein</fullName>
    </submittedName>
</protein>
<feature type="transmembrane region" description="Helical" evidence="2">
    <location>
        <begin position="83"/>
        <end position="104"/>
    </location>
</feature>